<evidence type="ECO:0000313" key="2">
    <source>
        <dbReference type="EMBL" id="KAF2707415.1"/>
    </source>
</evidence>
<evidence type="ECO:0000256" key="1">
    <source>
        <dbReference type="SAM" id="MobiDB-lite"/>
    </source>
</evidence>
<feature type="compositionally biased region" description="Basic residues" evidence="1">
    <location>
        <begin position="416"/>
        <end position="426"/>
    </location>
</feature>
<sequence length="432" mass="47405">MPNISPCKLSAALASVSANKFTSRESRTANRKRLSTTMKKIKRTPVPLPGTRPKSPVPTSRIPSRAPLSEEFINSSDDSASEAAPRAKTKDKPKKPKATTTIAVHRPKTNGASTKTEITAPEPVLSPKKVVKRAQEILSSSEGESESESESAEETANVKPQASGSDSSSDESDEATVPAPAPTQHAAPSQPRVAQSHIVDFRPAQAYVPPKDFTTIPTPLNPSQASKMFDNLQEKQIWHFTAPADVSLASIKDIAMDKALQGEAVLNHKGIDYGFSAAEKSERAHAVLIPRLRGFEAVPLRISKTYHIQQNVHLPKLAAQSSRTRTEPASFITLSTIRAPRPQVKGLKMNFFPSGSKRPLEAVVLGSSDSETEAPHGVIHKSEKRKHKAASRREERQESPKKKHKKVRDPEETRRREAKKAKKEKRKERVEL</sequence>
<feature type="region of interest" description="Disordered" evidence="1">
    <location>
        <begin position="16"/>
        <end position="195"/>
    </location>
</feature>
<feature type="region of interest" description="Disordered" evidence="1">
    <location>
        <begin position="367"/>
        <end position="432"/>
    </location>
</feature>
<dbReference type="Proteomes" id="UP000799428">
    <property type="component" value="Unassembled WGS sequence"/>
</dbReference>
<reference evidence="2" key="1">
    <citation type="journal article" date="2020" name="Stud. Mycol.">
        <title>101 Dothideomycetes genomes: a test case for predicting lifestyles and emergence of pathogens.</title>
        <authorList>
            <person name="Haridas S."/>
            <person name="Albert R."/>
            <person name="Binder M."/>
            <person name="Bloem J."/>
            <person name="Labutti K."/>
            <person name="Salamov A."/>
            <person name="Andreopoulos B."/>
            <person name="Baker S."/>
            <person name="Barry K."/>
            <person name="Bills G."/>
            <person name="Bluhm B."/>
            <person name="Cannon C."/>
            <person name="Castanera R."/>
            <person name="Culley D."/>
            <person name="Daum C."/>
            <person name="Ezra D."/>
            <person name="Gonzalez J."/>
            <person name="Henrissat B."/>
            <person name="Kuo A."/>
            <person name="Liang C."/>
            <person name="Lipzen A."/>
            <person name="Lutzoni F."/>
            <person name="Magnuson J."/>
            <person name="Mondo S."/>
            <person name="Nolan M."/>
            <person name="Ohm R."/>
            <person name="Pangilinan J."/>
            <person name="Park H.-J."/>
            <person name="Ramirez L."/>
            <person name="Alfaro M."/>
            <person name="Sun H."/>
            <person name="Tritt A."/>
            <person name="Yoshinaga Y."/>
            <person name="Zwiers L.-H."/>
            <person name="Turgeon B."/>
            <person name="Goodwin S."/>
            <person name="Spatafora J."/>
            <person name="Crous P."/>
            <person name="Grigoriev I."/>
        </authorList>
    </citation>
    <scope>NUCLEOTIDE SEQUENCE</scope>
    <source>
        <strain evidence="2">CBS 279.74</strain>
    </source>
</reference>
<dbReference type="Pfam" id="PF08208">
    <property type="entry name" value="RNA_polI_A34"/>
    <property type="match status" value="1"/>
</dbReference>
<organism evidence="2 3">
    <name type="scientific">Pleomassaria siparia CBS 279.74</name>
    <dbReference type="NCBI Taxonomy" id="1314801"/>
    <lineage>
        <taxon>Eukaryota</taxon>
        <taxon>Fungi</taxon>
        <taxon>Dikarya</taxon>
        <taxon>Ascomycota</taxon>
        <taxon>Pezizomycotina</taxon>
        <taxon>Dothideomycetes</taxon>
        <taxon>Pleosporomycetidae</taxon>
        <taxon>Pleosporales</taxon>
        <taxon>Pleomassariaceae</taxon>
        <taxon>Pleomassaria</taxon>
    </lineage>
</organism>
<dbReference type="GO" id="GO:0006360">
    <property type="term" value="P:transcription by RNA polymerase I"/>
    <property type="evidence" value="ECO:0007669"/>
    <property type="project" value="InterPro"/>
</dbReference>
<feature type="compositionally biased region" description="Basic residues" evidence="1">
    <location>
        <begin position="378"/>
        <end position="390"/>
    </location>
</feature>
<dbReference type="Gene3D" id="6.20.250.70">
    <property type="match status" value="1"/>
</dbReference>
<accession>A0A6G1K4G0</accession>
<keyword evidence="3" id="KW-1185">Reference proteome</keyword>
<dbReference type="PANTHER" id="PTHR28155:SF1">
    <property type="entry name" value="DNA-DIRECTED RNA POLYMERASE I SUBUNIT RPA34.5-DOMAIN-CONTAINING PROTEIN"/>
    <property type="match status" value="1"/>
</dbReference>
<feature type="compositionally biased region" description="Basic and acidic residues" evidence="1">
    <location>
        <begin position="391"/>
        <end position="400"/>
    </location>
</feature>
<feature type="compositionally biased region" description="Acidic residues" evidence="1">
    <location>
        <begin position="143"/>
        <end position="153"/>
    </location>
</feature>
<feature type="compositionally biased region" description="Basic residues" evidence="1">
    <location>
        <begin position="29"/>
        <end position="43"/>
    </location>
</feature>
<dbReference type="EMBL" id="MU005774">
    <property type="protein sequence ID" value="KAF2707415.1"/>
    <property type="molecule type" value="Genomic_DNA"/>
</dbReference>
<dbReference type="PANTHER" id="PTHR28155">
    <property type="entry name" value="ACR243WP"/>
    <property type="match status" value="1"/>
</dbReference>
<feature type="compositionally biased region" description="Basic residues" evidence="1">
    <location>
        <begin position="87"/>
        <end position="97"/>
    </location>
</feature>
<dbReference type="InterPro" id="IPR053263">
    <property type="entry name" value="Euk_RPA34_RNAP_subunit"/>
</dbReference>
<name>A0A6G1K4G0_9PLEO</name>
<gene>
    <name evidence="2" type="ORF">K504DRAFT_458858</name>
</gene>
<evidence type="ECO:0000313" key="3">
    <source>
        <dbReference type="Proteomes" id="UP000799428"/>
    </source>
</evidence>
<proteinExistence type="predicted"/>
<evidence type="ECO:0008006" key="4">
    <source>
        <dbReference type="Google" id="ProtNLM"/>
    </source>
</evidence>
<dbReference type="InterPro" id="IPR013240">
    <property type="entry name" value="DNA-dir_RNA_pol1_su_RPA34"/>
</dbReference>
<dbReference type="AlphaFoldDB" id="A0A6G1K4G0"/>
<protein>
    <recommendedName>
        <fullName evidence="4">DNA-directed RNA polymerase I subunit RPA34.5-domain-containing protein</fullName>
    </recommendedName>
</protein>
<dbReference type="OrthoDB" id="76224at2759"/>